<dbReference type="NCBIfam" id="TIGR01575">
    <property type="entry name" value="rimI"/>
    <property type="match status" value="1"/>
</dbReference>
<comment type="catalytic activity">
    <reaction evidence="1">
        <text>N-terminal L-alanyl-[ribosomal protein bS18] + acetyl-CoA = N-terminal N(alpha)-acetyl-L-alanyl-[ribosomal protein bS18] + CoA + H(+)</text>
        <dbReference type="Rhea" id="RHEA:43756"/>
        <dbReference type="Rhea" id="RHEA-COMP:10676"/>
        <dbReference type="Rhea" id="RHEA-COMP:10677"/>
        <dbReference type="ChEBI" id="CHEBI:15378"/>
        <dbReference type="ChEBI" id="CHEBI:57287"/>
        <dbReference type="ChEBI" id="CHEBI:57288"/>
        <dbReference type="ChEBI" id="CHEBI:64718"/>
        <dbReference type="ChEBI" id="CHEBI:83683"/>
        <dbReference type="EC" id="2.3.1.266"/>
    </reaction>
</comment>
<proteinExistence type="inferred from homology"/>
<keyword evidence="1" id="KW-0963">Cytoplasm</keyword>
<feature type="active site" description="Proton donor" evidence="1">
    <location>
        <position position="141"/>
    </location>
</feature>
<accession>A0ABU8WDJ7</accession>
<sequence length="184" mass="20587">MSAVPQPPLQARLEPLVIERLDQVCAVEQSAYTHPWTRANFIDSMHAGYHCQLLVGPAPDADALSRRERARIEPVELIGYFVAMKGVDEVHLLNLTVAPPFQRQGWAPMLLETLAGWSRGQGAQWLWLEVRASNARAIAVYERGGFRRVGVRKGYYPALQNQREDAIVMSLLLNESASAWGPLK</sequence>
<dbReference type="InterPro" id="IPR016181">
    <property type="entry name" value="Acyl_CoA_acyltransferase"/>
</dbReference>
<dbReference type="PANTHER" id="PTHR43617">
    <property type="entry name" value="L-AMINO ACID N-ACETYLTRANSFERASE"/>
    <property type="match status" value="1"/>
</dbReference>
<comment type="caution">
    <text evidence="3">The sequence shown here is derived from an EMBL/GenBank/DDBJ whole genome shotgun (WGS) entry which is preliminary data.</text>
</comment>
<keyword evidence="1 3" id="KW-0808">Transferase</keyword>
<dbReference type="RefSeq" id="WP_340340650.1">
    <property type="nucleotide sequence ID" value="NZ_JBBKZT010000001.1"/>
</dbReference>
<dbReference type="InterPro" id="IPR006464">
    <property type="entry name" value="AcTrfase_RimI/Ard1"/>
</dbReference>
<comment type="function">
    <text evidence="1">Acetylates the N-terminal alanine of ribosomal protein bS18.</text>
</comment>
<keyword evidence="4" id="KW-1185">Reference proteome</keyword>
<dbReference type="EC" id="2.3.1.266" evidence="1"/>
<dbReference type="PROSITE" id="PS51186">
    <property type="entry name" value="GNAT"/>
    <property type="match status" value="1"/>
</dbReference>
<organism evidence="3 4">
    <name type="scientific">Variovorax rhizosphaerae</name>
    <dbReference type="NCBI Taxonomy" id="1836200"/>
    <lineage>
        <taxon>Bacteria</taxon>
        <taxon>Pseudomonadati</taxon>
        <taxon>Pseudomonadota</taxon>
        <taxon>Betaproteobacteria</taxon>
        <taxon>Burkholderiales</taxon>
        <taxon>Comamonadaceae</taxon>
        <taxon>Variovorax</taxon>
    </lineage>
</organism>
<dbReference type="EMBL" id="JBBKZT010000001">
    <property type="protein sequence ID" value="MEJ8845484.1"/>
    <property type="molecule type" value="Genomic_DNA"/>
</dbReference>
<feature type="active site" description="Proton acceptor" evidence="1">
    <location>
        <position position="129"/>
    </location>
</feature>
<comment type="caution">
    <text evidence="1">Lacks conserved residue(s) required for the propagation of feature annotation.</text>
</comment>
<dbReference type="InterPro" id="IPR050276">
    <property type="entry name" value="MshD_Acetyltransferase"/>
</dbReference>
<keyword evidence="1 3" id="KW-0012">Acyltransferase</keyword>
<dbReference type="Proteomes" id="UP001385892">
    <property type="component" value="Unassembled WGS sequence"/>
</dbReference>
<comment type="subcellular location">
    <subcellularLocation>
        <location evidence="1">Cytoplasm</location>
    </subcellularLocation>
</comment>
<protein>
    <recommendedName>
        <fullName evidence="1">[Ribosomal protein bS18]-alanine N-acetyltransferase</fullName>
        <ecNumber evidence="1">2.3.1.266</ecNumber>
    </recommendedName>
</protein>
<reference evidence="3 4" key="1">
    <citation type="submission" date="2024-03" db="EMBL/GenBank/DDBJ databases">
        <title>Novel species of the genus Variovorax.</title>
        <authorList>
            <person name="Liu Q."/>
            <person name="Xin Y.-H."/>
        </authorList>
    </citation>
    <scope>NUCLEOTIDE SEQUENCE [LARGE SCALE GENOMIC DNA]</scope>
    <source>
        <strain evidence="3 4">KACC 18900</strain>
    </source>
</reference>
<evidence type="ECO:0000313" key="4">
    <source>
        <dbReference type="Proteomes" id="UP001385892"/>
    </source>
</evidence>
<gene>
    <name evidence="1 3" type="primary">rimI</name>
    <name evidence="3" type="ORF">WKW82_02420</name>
</gene>
<dbReference type="GO" id="GO:0008999">
    <property type="term" value="F:protein-N-terminal-alanine acetyltransferase activity"/>
    <property type="evidence" value="ECO:0007669"/>
    <property type="project" value="UniProtKB-EC"/>
</dbReference>
<comment type="similarity">
    <text evidence="1">Belongs to the acetyltransferase family. RimI subfamily.</text>
</comment>
<keyword evidence="3" id="KW-0687">Ribonucleoprotein</keyword>
<dbReference type="PANTHER" id="PTHR43617:SF35">
    <property type="entry name" value="[RIBOSOMAL PROTEIN BS18]-ALANINE N-ACETYLTRANSFERASE"/>
    <property type="match status" value="1"/>
</dbReference>
<keyword evidence="3" id="KW-0689">Ribosomal protein</keyword>
<feature type="binding site" evidence="1">
    <location>
        <position position="134"/>
    </location>
    <ligand>
        <name>acetyl-CoA</name>
        <dbReference type="ChEBI" id="CHEBI:57288"/>
    </ligand>
</feature>
<name>A0ABU8WDJ7_9BURK</name>
<dbReference type="CDD" id="cd04301">
    <property type="entry name" value="NAT_SF"/>
    <property type="match status" value="1"/>
</dbReference>
<dbReference type="Pfam" id="PF00583">
    <property type="entry name" value="Acetyltransf_1"/>
    <property type="match status" value="1"/>
</dbReference>
<evidence type="ECO:0000256" key="1">
    <source>
        <dbReference type="HAMAP-Rule" id="MF_02210"/>
    </source>
</evidence>
<evidence type="ECO:0000313" key="3">
    <source>
        <dbReference type="EMBL" id="MEJ8845484.1"/>
    </source>
</evidence>
<dbReference type="HAMAP" id="MF_02210">
    <property type="entry name" value="RimI"/>
    <property type="match status" value="1"/>
</dbReference>
<dbReference type="InterPro" id="IPR000182">
    <property type="entry name" value="GNAT_dom"/>
</dbReference>
<dbReference type="GO" id="GO:0005840">
    <property type="term" value="C:ribosome"/>
    <property type="evidence" value="ECO:0007669"/>
    <property type="project" value="UniProtKB-KW"/>
</dbReference>
<dbReference type="InterPro" id="IPR043690">
    <property type="entry name" value="RimI"/>
</dbReference>
<dbReference type="Gene3D" id="3.40.630.30">
    <property type="match status" value="1"/>
</dbReference>
<evidence type="ECO:0000259" key="2">
    <source>
        <dbReference type="PROSITE" id="PS51186"/>
    </source>
</evidence>
<feature type="domain" description="N-acetyltransferase" evidence="2">
    <location>
        <begin position="11"/>
        <end position="174"/>
    </location>
</feature>
<dbReference type="SUPFAM" id="SSF55729">
    <property type="entry name" value="Acyl-CoA N-acyltransferases (Nat)"/>
    <property type="match status" value="1"/>
</dbReference>